<dbReference type="Proteomes" id="UP001362999">
    <property type="component" value="Unassembled WGS sequence"/>
</dbReference>
<dbReference type="PANTHER" id="PTHR38483">
    <property type="entry name" value="CHROMOSOME 1, WHOLE GENOME SHOTGUN SEQUENCE"/>
    <property type="match status" value="1"/>
</dbReference>
<comment type="caution">
    <text evidence="1">The sequence shown here is derived from an EMBL/GenBank/DDBJ whole genome shotgun (WGS) entry which is preliminary data.</text>
</comment>
<dbReference type="EMBL" id="JAWWNJ010000033">
    <property type="protein sequence ID" value="KAK7025728.1"/>
    <property type="molecule type" value="Genomic_DNA"/>
</dbReference>
<dbReference type="PANTHER" id="PTHR38483:SF1">
    <property type="entry name" value="ION TRANSPORT DOMAIN-CONTAINING PROTEIN"/>
    <property type="match status" value="1"/>
</dbReference>
<gene>
    <name evidence="1" type="ORF">R3P38DRAFT_2529744</name>
</gene>
<evidence type="ECO:0000313" key="2">
    <source>
        <dbReference type="Proteomes" id="UP001362999"/>
    </source>
</evidence>
<reference evidence="1 2" key="1">
    <citation type="journal article" date="2024" name="J Genomics">
        <title>Draft genome sequencing and assembly of Favolaschia claudopus CIRM-BRFM 2984 isolated from oak limbs.</title>
        <authorList>
            <person name="Navarro D."/>
            <person name="Drula E."/>
            <person name="Chaduli D."/>
            <person name="Cazenave R."/>
            <person name="Ahrendt S."/>
            <person name="Wang J."/>
            <person name="Lipzen A."/>
            <person name="Daum C."/>
            <person name="Barry K."/>
            <person name="Grigoriev I.V."/>
            <person name="Favel A."/>
            <person name="Rosso M.N."/>
            <person name="Martin F."/>
        </authorList>
    </citation>
    <scope>NUCLEOTIDE SEQUENCE [LARGE SCALE GENOMIC DNA]</scope>
    <source>
        <strain evidence="1 2">CIRM-BRFM 2984</strain>
    </source>
</reference>
<protein>
    <submittedName>
        <fullName evidence="1">Uncharacterized protein</fullName>
    </submittedName>
</protein>
<evidence type="ECO:0000313" key="1">
    <source>
        <dbReference type="EMBL" id="KAK7025728.1"/>
    </source>
</evidence>
<name>A0AAW0BIK6_9AGAR</name>
<dbReference type="AlphaFoldDB" id="A0AAW0BIK6"/>
<accession>A0AAW0BIK6</accession>
<feature type="non-terminal residue" evidence="1">
    <location>
        <position position="1"/>
    </location>
</feature>
<keyword evidence="2" id="KW-1185">Reference proteome</keyword>
<proteinExistence type="predicted"/>
<organism evidence="1 2">
    <name type="scientific">Favolaschia claudopus</name>
    <dbReference type="NCBI Taxonomy" id="2862362"/>
    <lineage>
        <taxon>Eukaryota</taxon>
        <taxon>Fungi</taxon>
        <taxon>Dikarya</taxon>
        <taxon>Basidiomycota</taxon>
        <taxon>Agaricomycotina</taxon>
        <taxon>Agaricomycetes</taxon>
        <taxon>Agaricomycetidae</taxon>
        <taxon>Agaricales</taxon>
        <taxon>Marasmiineae</taxon>
        <taxon>Mycenaceae</taxon>
        <taxon>Favolaschia</taxon>
    </lineage>
</organism>
<sequence>FVAFGRQFWKSPFNVVDLILTLFCALTLLVLAFAKCGSTSKEEELLDTFLLIARNVLQFGRLAAVMRQ</sequence>